<comment type="similarity">
    <text evidence="1">Belongs to the arylamine N-acetyltransferase family.</text>
</comment>
<accession>A0A4E0QQZ9</accession>
<dbReference type="InterPro" id="IPR001447">
    <property type="entry name" value="Arylamine_N-AcTrfase"/>
</dbReference>
<dbReference type="PANTHER" id="PTHR11786:SF0">
    <property type="entry name" value="ARYLAMINE N-ACETYLTRANSFERASE 4-RELATED"/>
    <property type="match status" value="1"/>
</dbReference>
<sequence length="724" mass="82302">MQTENDIPLLNQLQLQSLVERLSLPTPPVPLDLIYLTQVQWAYLCHSVFHNLYLLAGYAAPLTAQDSLNSILANQGGPCHVQTVGFLSLLRGLGFHAHLVAATINAPNDHLVIRVDLANQSYLCDVGNGHPYRRPFPLDKADEQAWMGWRFRTQPENGQLCLQRWLRRWKTVYWADLSPCHFDDFADSLAHHHTQKGYGPFLQHLRAVRIFPYGLLSIRNGVYERYSMIGKVERPIRSAGAAKRLLQTQFGLAQAPIDQALSVYQTNQVKPWTTATPQPLHLLVTVSTTDRSQCLRSLGESLLKQAQILLVVENSVEKSNRQANLALLQDLREQGLKINYLDDGIYGRAIADSRCTQTRWVAHQIAQGQQYDIIWMLDDDLRLTNLNVNDEGELQETDDFDQIQALATLWQEHPEISVAIGGVTGDPPIRPDAVLRTQLFDLLANLEWFAALVPQAIYSSPSQQSIFSLPDYYYDHSEAGKTHLFTPFRWLKRAESGQKVRDQLLAYLQAALGISSGKSVTRPLLLRPDFVPYSSVLRGGNTAFFDIDVFLAHTYPSVTIDQITSRRSDMLGAAILQQTYPAGFYAVNVPLRHDRQPTEQLDSECLWKSLISEILGVVLMRCILSKDTTILKKKLLERSLCLQNNIQMAWCYLQRIQQQIKTDTTIWWHSDEEIMQSLETLLSELETLLRLYQEPTGSNQISLLKRLQNYVTNPQLIEQLNVEL</sequence>
<protein>
    <submittedName>
        <fullName evidence="2">Uncharacterized protein</fullName>
    </submittedName>
</protein>
<dbReference type="EMBL" id="JSZA02000023">
    <property type="protein sequence ID" value="TGO03359.1"/>
    <property type="molecule type" value="Genomic_DNA"/>
</dbReference>
<dbReference type="SUPFAM" id="SSF54001">
    <property type="entry name" value="Cysteine proteinases"/>
    <property type="match status" value="1"/>
</dbReference>
<proteinExistence type="inferred from homology"/>
<reference evidence="2 3" key="1">
    <citation type="journal article" date="2016" name="Front. Microbiol.">
        <title>Single-Cell (Meta-)Genomics of a Dimorphic Candidatus Thiomargarita nelsonii Reveals Genomic Plasticity.</title>
        <authorList>
            <person name="Flood B.E."/>
            <person name="Fliss P."/>
            <person name="Jones D.S."/>
            <person name="Dick G.J."/>
            <person name="Jain S."/>
            <person name="Kaster A.K."/>
            <person name="Winkel M."/>
            <person name="Mussmann M."/>
            <person name="Bailey J."/>
        </authorList>
    </citation>
    <scope>NUCLEOTIDE SEQUENCE [LARGE SCALE GENOMIC DNA]</scope>
    <source>
        <strain evidence="2">Hydrate Ridge</strain>
    </source>
</reference>
<dbReference type="InterPro" id="IPR053710">
    <property type="entry name" value="Arylamine_NAT_domain_sf"/>
</dbReference>
<gene>
    <name evidence="2" type="ORF">PN36_08185</name>
</gene>
<dbReference type="InterPro" id="IPR038765">
    <property type="entry name" value="Papain-like_cys_pep_sf"/>
</dbReference>
<organism evidence="2 3">
    <name type="scientific">Candidatus Thiomargarita nelsonii</name>
    <dbReference type="NCBI Taxonomy" id="1003181"/>
    <lineage>
        <taxon>Bacteria</taxon>
        <taxon>Pseudomonadati</taxon>
        <taxon>Pseudomonadota</taxon>
        <taxon>Gammaproteobacteria</taxon>
        <taxon>Thiotrichales</taxon>
        <taxon>Thiotrichaceae</taxon>
        <taxon>Thiomargarita</taxon>
    </lineage>
</organism>
<evidence type="ECO:0000256" key="1">
    <source>
        <dbReference type="ARBA" id="ARBA00006547"/>
    </source>
</evidence>
<dbReference type="GO" id="GO:0016407">
    <property type="term" value="F:acetyltransferase activity"/>
    <property type="evidence" value="ECO:0007669"/>
    <property type="project" value="InterPro"/>
</dbReference>
<keyword evidence="3" id="KW-1185">Reference proteome</keyword>
<dbReference type="Gene3D" id="3.30.2140.20">
    <property type="match status" value="1"/>
</dbReference>
<dbReference type="AlphaFoldDB" id="A0A4E0QQZ9"/>
<evidence type="ECO:0000313" key="2">
    <source>
        <dbReference type="EMBL" id="TGO03359.1"/>
    </source>
</evidence>
<name>A0A4E0QQZ9_9GAMM</name>
<dbReference type="Proteomes" id="UP000030428">
    <property type="component" value="Unassembled WGS sequence"/>
</dbReference>
<dbReference type="PANTHER" id="PTHR11786">
    <property type="entry name" value="N-HYDROXYARYLAMINE O-ACETYLTRANSFERASE"/>
    <property type="match status" value="1"/>
</dbReference>
<feature type="non-terminal residue" evidence="2">
    <location>
        <position position="724"/>
    </location>
</feature>
<dbReference type="Pfam" id="PF00797">
    <property type="entry name" value="Acetyltransf_2"/>
    <property type="match status" value="1"/>
</dbReference>
<evidence type="ECO:0000313" key="3">
    <source>
        <dbReference type="Proteomes" id="UP000030428"/>
    </source>
</evidence>
<comment type="caution">
    <text evidence="2">The sequence shown here is derived from an EMBL/GenBank/DDBJ whole genome shotgun (WGS) entry which is preliminary data.</text>
</comment>